<evidence type="ECO:0000256" key="3">
    <source>
        <dbReference type="ARBA" id="ARBA00004846"/>
    </source>
</evidence>
<feature type="domain" description="Acyl-CoA oxidase C-terminal" evidence="24">
    <location>
        <begin position="485"/>
        <end position="663"/>
    </location>
</feature>
<dbReference type="SUPFAM" id="SSF56645">
    <property type="entry name" value="Acyl-CoA dehydrogenase NM domain-like"/>
    <property type="match status" value="1"/>
</dbReference>
<dbReference type="Ensembl" id="ENSDLAT00005052258.2">
    <property type="protein sequence ID" value="ENSDLAP00005049028.1"/>
    <property type="gene ID" value="ENSDLAG00005021462.2"/>
</dbReference>
<evidence type="ECO:0000256" key="1">
    <source>
        <dbReference type="ARBA" id="ARBA00001974"/>
    </source>
</evidence>
<proteinExistence type="inferred from homology"/>
<dbReference type="Pfam" id="PF22924">
    <property type="entry name" value="ACOX_C_alpha1"/>
    <property type="match status" value="1"/>
</dbReference>
<dbReference type="Pfam" id="PF14749">
    <property type="entry name" value="Acyl-CoA_ox_N"/>
    <property type="match status" value="1"/>
</dbReference>
<evidence type="ECO:0000313" key="27">
    <source>
        <dbReference type="Ensembl" id="ENSDLAP00005049028.1"/>
    </source>
</evidence>
<dbReference type="FunFam" id="2.40.110.10:FF:000003">
    <property type="entry name" value="Acyl-coenzyme A oxidase"/>
    <property type="match status" value="1"/>
</dbReference>
<comment type="pathway">
    <text evidence="3">Lipid metabolism; peroxisomal fatty acid beta-oxidation.</text>
</comment>
<dbReference type="PANTHER" id="PTHR10909:SF250">
    <property type="entry name" value="PEROXISOMAL ACYL-COENZYME A OXIDASE 1"/>
    <property type="match status" value="1"/>
</dbReference>
<feature type="domain" description="Acyl-CoA oxidase C-alpha1" evidence="26">
    <location>
        <begin position="281"/>
        <end position="442"/>
    </location>
</feature>
<dbReference type="GO" id="GO:0071949">
    <property type="term" value="F:FAD binding"/>
    <property type="evidence" value="ECO:0007669"/>
    <property type="project" value="InterPro"/>
</dbReference>
<evidence type="ECO:0000256" key="10">
    <source>
        <dbReference type="ARBA" id="ARBA00023098"/>
    </source>
</evidence>
<evidence type="ECO:0000256" key="16">
    <source>
        <dbReference type="ARBA" id="ARBA00036750"/>
    </source>
</evidence>
<keyword evidence="11" id="KW-0576">Peroxisome</keyword>
<evidence type="ECO:0000259" key="25">
    <source>
        <dbReference type="Pfam" id="PF14749"/>
    </source>
</evidence>
<evidence type="ECO:0000313" key="28">
    <source>
        <dbReference type="Proteomes" id="UP000694389"/>
    </source>
</evidence>
<keyword evidence="6 21" id="KW-0285">Flavoprotein</keyword>
<organism evidence="27 28">
    <name type="scientific">Dicentrarchus labrax</name>
    <name type="common">European seabass</name>
    <name type="synonym">Morone labrax</name>
    <dbReference type="NCBI Taxonomy" id="13489"/>
    <lineage>
        <taxon>Eukaryota</taxon>
        <taxon>Metazoa</taxon>
        <taxon>Chordata</taxon>
        <taxon>Craniata</taxon>
        <taxon>Vertebrata</taxon>
        <taxon>Euteleostomi</taxon>
        <taxon>Actinopterygii</taxon>
        <taxon>Neopterygii</taxon>
        <taxon>Teleostei</taxon>
        <taxon>Neoteleostei</taxon>
        <taxon>Acanthomorphata</taxon>
        <taxon>Eupercaria</taxon>
        <taxon>Moronidae</taxon>
        <taxon>Dicentrarchus</taxon>
    </lineage>
</organism>
<dbReference type="InterPro" id="IPR036250">
    <property type="entry name" value="AcylCo_DH-like_C"/>
</dbReference>
<keyword evidence="28" id="KW-1185">Reference proteome</keyword>
<evidence type="ECO:0000256" key="11">
    <source>
        <dbReference type="ARBA" id="ARBA00023140"/>
    </source>
</evidence>
<sequence>MNSTFTMNPDIMKERQNATFDVEKLTYILDGGPEKTKRRREIESMVLNDPDFQEEDPNFLSRSERYDQAVRKSAQMILKLREYGIADPEEIYCYKKCVHPDRPEPLDLHLGMFLPTLLNQATPEQMDRFFMPAWNLEIVGTYAQTEMGHGTHLRGLETTATYDPATQEFVLNSPTISSIKWWPGGLGKTSNHAVVLAQLYTQGNCHGLHAFIVPIRDMNTHVPLPGIVVGDIGPKFGFSEVDNGFLKLENVRIPRENMLMKYAKVEPDGTYVKPPSAKLTYGTMVFIRSMIVGESARALAKSCTIAIRYSSVRHQSEIRPGSPEPQILDYQTQQYKLFPLLAMAYAFTFVGQYMSQTYQRISGDINEGDFSELPELHALSAGLKAFTTWETNSAIEVCRMSCGGHGYSRSSALPDIYVNFTPTCTYEGENTVMMLQTARYLVKSYQRAMAGQQLSGTVSYLNEAEHQRVQPQPVAARPTVVDINDLASLVEVYKLRAAILVALAAKSIQQELQRRKSPEDAWNNSAIDLVRASDAHCHYVVVKLFTDKLGEIGDTAIHSVMSTLALLYALHGITKNSGDFLQAGLLNVPQVLQISIRIKELLAQLRPNAVALVDSFDLHDKKLNSVLGRYDGNVYDHMFEWARRSPLNATEVHESFHKYLKPLRSKL</sequence>
<reference evidence="27" key="1">
    <citation type="submission" date="2025-08" db="UniProtKB">
        <authorList>
            <consortium name="Ensembl"/>
        </authorList>
    </citation>
    <scope>IDENTIFICATION</scope>
</reference>
<dbReference type="InterPro" id="IPR055060">
    <property type="entry name" value="ACOX_C_alpha1"/>
</dbReference>
<keyword evidence="5" id="KW-0597">Phosphoprotein</keyword>
<dbReference type="GO" id="GO:0003997">
    <property type="term" value="F:acyl-CoA oxidase activity"/>
    <property type="evidence" value="ECO:0007669"/>
    <property type="project" value="InterPro"/>
</dbReference>
<comment type="catalytic activity">
    <reaction evidence="18">
        <text>octanoyl-CoA + O2 = (2E)-octenoyl-CoA + H2O2</text>
        <dbReference type="Rhea" id="RHEA:40175"/>
        <dbReference type="ChEBI" id="CHEBI:15379"/>
        <dbReference type="ChEBI" id="CHEBI:16240"/>
        <dbReference type="ChEBI" id="CHEBI:57386"/>
        <dbReference type="ChEBI" id="CHEBI:62242"/>
    </reaction>
    <physiologicalReaction direction="left-to-right" evidence="18">
        <dbReference type="Rhea" id="RHEA:40176"/>
    </physiologicalReaction>
</comment>
<dbReference type="GeneTree" id="ENSGT00940000157287"/>
<dbReference type="InterPro" id="IPR037069">
    <property type="entry name" value="AcylCoA_DH/ox_N_sf"/>
</dbReference>
<dbReference type="FunFam" id="1.10.540.10:FF:000006">
    <property type="entry name" value="Acyl-coenzyme A oxidase"/>
    <property type="match status" value="1"/>
</dbReference>
<comment type="catalytic activity">
    <reaction evidence="19">
        <text>octadecanoyl-CoA + O2 = (2E)-octadecenoyl-CoA + H2O2</text>
        <dbReference type="Rhea" id="RHEA:38971"/>
        <dbReference type="ChEBI" id="CHEBI:15379"/>
        <dbReference type="ChEBI" id="CHEBI:16240"/>
        <dbReference type="ChEBI" id="CHEBI:57394"/>
        <dbReference type="ChEBI" id="CHEBI:71412"/>
    </reaction>
    <physiologicalReaction direction="left-to-right" evidence="19">
        <dbReference type="Rhea" id="RHEA:38972"/>
    </physiologicalReaction>
</comment>
<dbReference type="InterPro" id="IPR029320">
    <property type="entry name" value="Acyl-CoA_ox_N"/>
</dbReference>
<dbReference type="InterPro" id="IPR009100">
    <property type="entry name" value="AcylCoA_DH/oxidase_NM_dom_sf"/>
</dbReference>
<evidence type="ECO:0000256" key="21">
    <source>
        <dbReference type="PIRNR" id="PIRNR000168"/>
    </source>
</evidence>
<evidence type="ECO:0000256" key="4">
    <source>
        <dbReference type="ARBA" id="ARBA00006288"/>
    </source>
</evidence>
<feature type="domain" description="Acyl-coenzyme A oxidase N-terminal" evidence="25">
    <location>
        <begin position="21"/>
        <end position="139"/>
    </location>
</feature>
<evidence type="ECO:0000256" key="6">
    <source>
        <dbReference type="ARBA" id="ARBA00022630"/>
    </source>
</evidence>
<feature type="active site" description="Proton acceptor" evidence="22">
    <location>
        <position position="427"/>
    </location>
</feature>
<evidence type="ECO:0000259" key="24">
    <source>
        <dbReference type="Pfam" id="PF01756"/>
    </source>
</evidence>
<protein>
    <recommendedName>
        <fullName evidence="21">Acyl-coenzyme A oxidase</fullName>
    </recommendedName>
</protein>
<evidence type="ECO:0000256" key="13">
    <source>
        <dbReference type="ARBA" id="ARBA00036338"/>
    </source>
</evidence>
<comment type="cofactor">
    <cofactor evidence="1">
        <name>FAD</name>
        <dbReference type="ChEBI" id="CHEBI:57692"/>
    </cofactor>
</comment>
<evidence type="ECO:0000256" key="7">
    <source>
        <dbReference type="ARBA" id="ARBA00022827"/>
    </source>
</evidence>
<accession>A0A8C4HZJ5</accession>
<evidence type="ECO:0000256" key="12">
    <source>
        <dbReference type="ARBA" id="ARBA00036151"/>
    </source>
</evidence>
<dbReference type="InterPro" id="IPR002655">
    <property type="entry name" value="Acyl-CoA_oxidase_C"/>
</dbReference>
<dbReference type="GO" id="GO:0000038">
    <property type="term" value="P:very long-chain fatty acid metabolic process"/>
    <property type="evidence" value="ECO:0007669"/>
    <property type="project" value="TreeGrafter"/>
</dbReference>
<dbReference type="GO" id="GO:0005777">
    <property type="term" value="C:peroxisome"/>
    <property type="evidence" value="ECO:0007669"/>
    <property type="project" value="UniProtKB-SubCell"/>
</dbReference>
<name>A0A8C4HZJ5_DICLA</name>
<reference evidence="27" key="2">
    <citation type="submission" date="2025-09" db="UniProtKB">
        <authorList>
            <consortium name="Ensembl"/>
        </authorList>
    </citation>
    <scope>IDENTIFICATION</scope>
</reference>
<evidence type="ECO:0000259" key="26">
    <source>
        <dbReference type="Pfam" id="PF22924"/>
    </source>
</evidence>
<comment type="catalytic activity">
    <reaction evidence="16">
        <text>glutaryl-CoA + O2 = (2E)-glutaconyl-CoA + H2O2</text>
        <dbReference type="Rhea" id="RHEA:40315"/>
        <dbReference type="ChEBI" id="CHEBI:15379"/>
        <dbReference type="ChEBI" id="CHEBI:16240"/>
        <dbReference type="ChEBI" id="CHEBI:57353"/>
        <dbReference type="ChEBI" id="CHEBI:57378"/>
    </reaction>
    <physiologicalReaction direction="left-to-right" evidence="16">
        <dbReference type="Rhea" id="RHEA:40316"/>
    </physiologicalReaction>
</comment>
<dbReference type="FunFam" id="1.20.140.10:FF:000007">
    <property type="entry name" value="Acyl-coenzyme A oxidase"/>
    <property type="match status" value="1"/>
</dbReference>
<comment type="catalytic activity">
    <reaction evidence="13">
        <text>(6Z,9Z,12Z,15Z,18Z,21Z)-tetracosahexaenoyl-CoA + O2 = (2E,6Z,9Z,12Z,15Z,18Z,21Z)-tetracosaheptaenoyl-CoA + H2O2</text>
        <dbReference type="Rhea" id="RHEA:39119"/>
        <dbReference type="ChEBI" id="CHEBI:15379"/>
        <dbReference type="ChEBI" id="CHEBI:16240"/>
        <dbReference type="ChEBI" id="CHEBI:74086"/>
        <dbReference type="ChEBI" id="CHEBI:76360"/>
    </reaction>
    <physiologicalReaction direction="left-to-right" evidence="13">
        <dbReference type="Rhea" id="RHEA:39120"/>
    </physiologicalReaction>
</comment>
<dbReference type="GO" id="GO:0033540">
    <property type="term" value="P:fatty acid beta-oxidation using acyl-CoA oxidase"/>
    <property type="evidence" value="ECO:0007669"/>
    <property type="project" value="InterPro"/>
</dbReference>
<keyword evidence="9" id="KW-0560">Oxidoreductase</keyword>
<evidence type="ECO:0000256" key="14">
    <source>
        <dbReference type="ARBA" id="ARBA00036399"/>
    </source>
</evidence>
<dbReference type="Gene3D" id="1.10.540.10">
    <property type="entry name" value="Acyl-CoA dehydrogenase/oxidase, N-terminal domain"/>
    <property type="match status" value="1"/>
</dbReference>
<evidence type="ECO:0000256" key="8">
    <source>
        <dbReference type="ARBA" id="ARBA00022832"/>
    </source>
</evidence>
<keyword evidence="10" id="KW-0443">Lipid metabolism</keyword>
<dbReference type="PANTHER" id="PTHR10909">
    <property type="entry name" value="ELECTRON TRANSPORT OXIDOREDUCTASE"/>
    <property type="match status" value="1"/>
</dbReference>
<evidence type="ECO:0000256" key="19">
    <source>
        <dbReference type="ARBA" id="ARBA00048450"/>
    </source>
</evidence>
<dbReference type="Pfam" id="PF01756">
    <property type="entry name" value="ACOX"/>
    <property type="match status" value="1"/>
</dbReference>
<keyword evidence="7 21" id="KW-0274">FAD</keyword>
<dbReference type="SUPFAM" id="SSF47203">
    <property type="entry name" value="Acyl-CoA dehydrogenase C-terminal domain-like"/>
    <property type="match status" value="2"/>
</dbReference>
<dbReference type="PIRSF" id="PIRSF000168">
    <property type="entry name" value="Acyl-CoA_oxidase"/>
    <property type="match status" value="1"/>
</dbReference>
<comment type="similarity">
    <text evidence="4 21">Belongs to the acyl-CoA oxidase family.</text>
</comment>
<dbReference type="Proteomes" id="UP000694389">
    <property type="component" value="Unassembled WGS sequence"/>
</dbReference>
<comment type="catalytic activity">
    <reaction evidence="15">
        <text>(5Z,8Z,11Z,14Z,17Z)-eicosapentaenoyl-CoA + O2 = (2E,5Z,8Z,11Z,14Z,17Z)-eicosahexaenoyl-CoA + H2O2</text>
        <dbReference type="Rhea" id="RHEA:69643"/>
        <dbReference type="ChEBI" id="CHEBI:15379"/>
        <dbReference type="ChEBI" id="CHEBI:16240"/>
        <dbReference type="ChEBI" id="CHEBI:73862"/>
        <dbReference type="ChEBI" id="CHEBI:187901"/>
    </reaction>
    <physiologicalReaction direction="left-to-right" evidence="15">
        <dbReference type="Rhea" id="RHEA:69644"/>
    </physiologicalReaction>
</comment>
<feature type="binding site" evidence="23">
    <location>
        <position position="145"/>
    </location>
    <ligand>
        <name>FAD</name>
        <dbReference type="ChEBI" id="CHEBI:57692"/>
    </ligand>
</feature>
<comment type="catalytic activity">
    <reaction evidence="20">
        <text>tetradecanoyl-CoA + O2 = (2E)-tetradecenoyl-CoA + H2O2</text>
        <dbReference type="Rhea" id="RHEA:40183"/>
        <dbReference type="ChEBI" id="CHEBI:15379"/>
        <dbReference type="ChEBI" id="CHEBI:16240"/>
        <dbReference type="ChEBI" id="CHEBI:57385"/>
        <dbReference type="ChEBI" id="CHEBI:61405"/>
    </reaction>
    <physiologicalReaction direction="left-to-right" evidence="20">
        <dbReference type="Rhea" id="RHEA:40184"/>
    </physiologicalReaction>
</comment>
<evidence type="ECO:0000256" key="17">
    <source>
        <dbReference type="ARBA" id="ARBA00036791"/>
    </source>
</evidence>
<dbReference type="Gene3D" id="1.20.140.10">
    <property type="entry name" value="Butyryl-CoA Dehydrogenase, subunit A, domain 3"/>
    <property type="match status" value="2"/>
</dbReference>
<evidence type="ECO:0000256" key="5">
    <source>
        <dbReference type="ARBA" id="ARBA00022553"/>
    </source>
</evidence>
<comment type="catalytic activity">
    <reaction evidence="14">
        <text>hexanoyl-CoA + O2 = (2E)-hexenoyl-CoA + H2O2</text>
        <dbReference type="Rhea" id="RHEA:40311"/>
        <dbReference type="ChEBI" id="CHEBI:15379"/>
        <dbReference type="ChEBI" id="CHEBI:16240"/>
        <dbReference type="ChEBI" id="CHEBI:62077"/>
        <dbReference type="ChEBI" id="CHEBI:62620"/>
    </reaction>
    <physiologicalReaction direction="left-to-right" evidence="14">
        <dbReference type="Rhea" id="RHEA:40312"/>
    </physiologicalReaction>
</comment>
<dbReference type="InterPro" id="IPR034171">
    <property type="entry name" value="ACO"/>
</dbReference>
<dbReference type="FunFam" id="1.20.140.10:FF:000005">
    <property type="entry name" value="Acyl-coenzyme A oxidase"/>
    <property type="match status" value="1"/>
</dbReference>
<dbReference type="CDD" id="cd01150">
    <property type="entry name" value="AXO"/>
    <property type="match status" value="1"/>
</dbReference>
<dbReference type="InterPro" id="IPR012258">
    <property type="entry name" value="Acyl-CoA_oxidase"/>
</dbReference>
<evidence type="ECO:0000256" key="20">
    <source>
        <dbReference type="ARBA" id="ARBA00048946"/>
    </source>
</evidence>
<evidence type="ECO:0000256" key="9">
    <source>
        <dbReference type="ARBA" id="ARBA00023002"/>
    </source>
</evidence>
<dbReference type="GO" id="GO:0005504">
    <property type="term" value="F:fatty acid binding"/>
    <property type="evidence" value="ECO:0007669"/>
    <property type="project" value="InterPro"/>
</dbReference>
<comment type="subcellular location">
    <subcellularLocation>
        <location evidence="2">Peroxisome</location>
    </subcellularLocation>
</comment>
<dbReference type="InterPro" id="IPR046373">
    <property type="entry name" value="Acyl-CoA_Oxase/DH_mid-dom_sf"/>
</dbReference>
<evidence type="ECO:0000256" key="18">
    <source>
        <dbReference type="ARBA" id="ARBA00048334"/>
    </source>
</evidence>
<dbReference type="Gene3D" id="2.40.110.10">
    <property type="entry name" value="Butyryl-CoA Dehydrogenase, subunit A, domain 2"/>
    <property type="match status" value="1"/>
</dbReference>
<evidence type="ECO:0000256" key="2">
    <source>
        <dbReference type="ARBA" id="ARBA00004275"/>
    </source>
</evidence>
<evidence type="ECO:0000256" key="15">
    <source>
        <dbReference type="ARBA" id="ARBA00036444"/>
    </source>
</evidence>
<comment type="catalytic activity">
    <reaction evidence="12">
        <text>decanoyl-CoA + O2 = (2E)-decenoyl-CoA + H2O2</text>
        <dbReference type="Rhea" id="RHEA:40179"/>
        <dbReference type="ChEBI" id="CHEBI:15379"/>
        <dbReference type="ChEBI" id="CHEBI:16240"/>
        <dbReference type="ChEBI" id="CHEBI:61406"/>
        <dbReference type="ChEBI" id="CHEBI:61430"/>
    </reaction>
    <physiologicalReaction direction="left-to-right" evidence="12">
        <dbReference type="Rhea" id="RHEA:40180"/>
    </physiologicalReaction>
</comment>
<dbReference type="GO" id="GO:0055088">
    <property type="term" value="P:lipid homeostasis"/>
    <property type="evidence" value="ECO:0007669"/>
    <property type="project" value="TreeGrafter"/>
</dbReference>
<feature type="binding site" evidence="23">
    <location>
        <position position="184"/>
    </location>
    <ligand>
        <name>FAD</name>
        <dbReference type="ChEBI" id="CHEBI:57692"/>
    </ligand>
</feature>
<evidence type="ECO:0000256" key="22">
    <source>
        <dbReference type="PIRSR" id="PIRSR000168-1"/>
    </source>
</evidence>
<evidence type="ECO:0000256" key="23">
    <source>
        <dbReference type="PIRSR" id="PIRSR000168-2"/>
    </source>
</evidence>
<gene>
    <name evidence="27" type="primary">acox1</name>
</gene>
<comment type="catalytic activity">
    <reaction evidence="17">
        <text>dodecanoyl-CoA + O2 = (2E)-dodecenoyl-CoA + H2O2</text>
        <dbReference type="Rhea" id="RHEA:40171"/>
        <dbReference type="ChEBI" id="CHEBI:15379"/>
        <dbReference type="ChEBI" id="CHEBI:16240"/>
        <dbReference type="ChEBI" id="CHEBI:57330"/>
        <dbReference type="ChEBI" id="CHEBI:57375"/>
    </reaction>
    <physiologicalReaction direction="left-to-right" evidence="17">
        <dbReference type="Rhea" id="RHEA:40172"/>
    </physiologicalReaction>
</comment>
<dbReference type="AlphaFoldDB" id="A0A8C4HZJ5"/>
<keyword evidence="8" id="KW-0276">Fatty acid metabolism</keyword>